<dbReference type="AlphaFoldDB" id="A0AA38TEF2"/>
<comment type="caution">
    <text evidence="5">The sequence shown here is derived from an EMBL/GenBank/DDBJ whole genome shotgun (WGS) entry which is preliminary data.</text>
</comment>
<dbReference type="InterPro" id="IPR050823">
    <property type="entry name" value="Plant_Ser_Thr_Prot_Kinase"/>
</dbReference>
<comment type="subcellular location">
    <subcellularLocation>
        <location evidence="1">Cell membrane</location>
    </subcellularLocation>
</comment>
<dbReference type="SUPFAM" id="SSF56112">
    <property type="entry name" value="Protein kinase-like (PK-like)"/>
    <property type="match status" value="2"/>
</dbReference>
<reference evidence="5" key="1">
    <citation type="submission" date="2023-03" db="EMBL/GenBank/DDBJ databases">
        <title>Chromosome-scale reference genome and RAD-based genetic map of yellow starthistle (Centaurea solstitialis) reveal putative structural variation and QTLs associated with invader traits.</title>
        <authorList>
            <person name="Reatini B."/>
            <person name="Cang F.A."/>
            <person name="Jiang Q."/>
            <person name="Mckibben M.T.W."/>
            <person name="Barker M.S."/>
            <person name="Rieseberg L.H."/>
            <person name="Dlugosch K.M."/>
        </authorList>
    </citation>
    <scope>NUCLEOTIDE SEQUENCE</scope>
    <source>
        <strain evidence="5">CAN-66</strain>
        <tissue evidence="5">Leaf</tissue>
    </source>
</reference>
<dbReference type="FunFam" id="1.10.510.10:FF:000095">
    <property type="entry name" value="protein STRUBBELIG-RECEPTOR FAMILY 8"/>
    <property type="match status" value="1"/>
</dbReference>
<dbReference type="GO" id="GO:0005886">
    <property type="term" value="C:plasma membrane"/>
    <property type="evidence" value="ECO:0007669"/>
    <property type="project" value="UniProtKB-SubCell"/>
</dbReference>
<keyword evidence="2" id="KW-1003">Cell membrane</keyword>
<evidence type="ECO:0000259" key="4">
    <source>
        <dbReference type="PROSITE" id="PS50011"/>
    </source>
</evidence>
<protein>
    <recommendedName>
        <fullName evidence="4">Protein kinase domain-containing protein</fullName>
    </recommendedName>
</protein>
<feature type="region of interest" description="Disordered" evidence="3">
    <location>
        <begin position="34"/>
        <end position="53"/>
    </location>
</feature>
<dbReference type="InterPro" id="IPR011009">
    <property type="entry name" value="Kinase-like_dom_sf"/>
</dbReference>
<dbReference type="Pfam" id="PF00069">
    <property type="entry name" value="Pkinase"/>
    <property type="match status" value="1"/>
</dbReference>
<evidence type="ECO:0000256" key="1">
    <source>
        <dbReference type="ARBA" id="ARBA00004236"/>
    </source>
</evidence>
<gene>
    <name evidence="5" type="ORF">OSB04_014053</name>
</gene>
<dbReference type="GO" id="GO:0005524">
    <property type="term" value="F:ATP binding"/>
    <property type="evidence" value="ECO:0007669"/>
    <property type="project" value="InterPro"/>
</dbReference>
<dbReference type="EMBL" id="JARYMX010000003">
    <property type="protein sequence ID" value="KAJ9559439.1"/>
    <property type="molecule type" value="Genomic_DNA"/>
</dbReference>
<dbReference type="PANTHER" id="PTHR45621">
    <property type="entry name" value="OS01G0588500 PROTEIN-RELATED"/>
    <property type="match status" value="1"/>
</dbReference>
<dbReference type="Proteomes" id="UP001172457">
    <property type="component" value="Chromosome 3"/>
</dbReference>
<accession>A0AA38TEF2</accession>
<evidence type="ECO:0000256" key="3">
    <source>
        <dbReference type="SAM" id="MobiDB-lite"/>
    </source>
</evidence>
<dbReference type="InterPro" id="IPR001245">
    <property type="entry name" value="Ser-Thr/Tyr_kinase_cat_dom"/>
</dbReference>
<proteinExistence type="predicted"/>
<dbReference type="InterPro" id="IPR000719">
    <property type="entry name" value="Prot_kinase_dom"/>
</dbReference>
<feature type="domain" description="Protein kinase" evidence="4">
    <location>
        <begin position="74"/>
        <end position="353"/>
    </location>
</feature>
<dbReference type="Pfam" id="PF07714">
    <property type="entry name" value="PK_Tyr_Ser-Thr"/>
    <property type="match status" value="1"/>
</dbReference>
<evidence type="ECO:0000313" key="5">
    <source>
        <dbReference type="EMBL" id="KAJ9559439.1"/>
    </source>
</evidence>
<organism evidence="5 6">
    <name type="scientific">Centaurea solstitialis</name>
    <name type="common">yellow star-thistle</name>
    <dbReference type="NCBI Taxonomy" id="347529"/>
    <lineage>
        <taxon>Eukaryota</taxon>
        <taxon>Viridiplantae</taxon>
        <taxon>Streptophyta</taxon>
        <taxon>Embryophyta</taxon>
        <taxon>Tracheophyta</taxon>
        <taxon>Spermatophyta</taxon>
        <taxon>Magnoliopsida</taxon>
        <taxon>eudicotyledons</taxon>
        <taxon>Gunneridae</taxon>
        <taxon>Pentapetalae</taxon>
        <taxon>asterids</taxon>
        <taxon>campanulids</taxon>
        <taxon>Asterales</taxon>
        <taxon>Asteraceae</taxon>
        <taxon>Carduoideae</taxon>
        <taxon>Cardueae</taxon>
        <taxon>Centaureinae</taxon>
        <taxon>Centaurea</taxon>
    </lineage>
</organism>
<evidence type="ECO:0000256" key="2">
    <source>
        <dbReference type="ARBA" id="ARBA00022475"/>
    </source>
</evidence>
<keyword evidence="2" id="KW-0472">Membrane</keyword>
<dbReference type="Gene3D" id="1.10.510.10">
    <property type="entry name" value="Transferase(Phosphotransferase) domain 1"/>
    <property type="match status" value="2"/>
</dbReference>
<name>A0AA38TEF2_9ASTR</name>
<sequence>MVFHCRCLSFSFEEEGEQAVSIVFKEKEEKSPAYYTPGSHFDPSPAAPDCRAPDSRATNNNLRVFTLSELKAITNNFSKSREGGFGYVYMGVIQNPQDSTKTLDVAVKWLGETRLEGHNEWVKEVNVLGVVEHPNLVKLVGYCAQDDERLLVYEYMPNRSVKDHLSRRSEAHLSWTMKLKVAQDVARGLAYLHEQMDFPVIFRDLTSSNILLDDQWNAKLFDFISARLGPIGLTYGLTAGVIAAGYMAPEYIKTRLVTTESDIWSYGVFLYELITGRLPLDTTRPMTKQKLLEWVKPNIDSERFKLIIDPRLEDNYSLESAQKLSIIANKCLSIDPESRPKMSEVLEMVNQLITRVPSQASPINGLVSVAAIEPKMVLTHVNTIHEDMKSEDEPKTTEIQHKKSSYSKFLVDHEYPSPEYVRARHLTSMCDVWSYGVFLYELITGRLRFGYELTQERAEASRAGENLHHAQKGRFWLIIDPSSNMPCLTNYI</sequence>
<keyword evidence="6" id="KW-1185">Reference proteome</keyword>
<dbReference type="PROSITE" id="PS50011">
    <property type="entry name" value="PROTEIN_KINASE_DOM"/>
    <property type="match status" value="1"/>
</dbReference>
<dbReference type="Gene3D" id="3.30.200.20">
    <property type="entry name" value="Phosphorylase Kinase, domain 1"/>
    <property type="match status" value="1"/>
</dbReference>
<evidence type="ECO:0000313" key="6">
    <source>
        <dbReference type="Proteomes" id="UP001172457"/>
    </source>
</evidence>
<dbReference type="GO" id="GO:0004672">
    <property type="term" value="F:protein kinase activity"/>
    <property type="evidence" value="ECO:0007669"/>
    <property type="project" value="InterPro"/>
</dbReference>